<dbReference type="eggNOG" id="COG1846">
    <property type="taxonomic scope" value="Bacteria"/>
</dbReference>
<dbReference type="AlphaFoldDB" id="W0AF28"/>
<evidence type="ECO:0000256" key="1">
    <source>
        <dbReference type="ARBA" id="ARBA00004496"/>
    </source>
</evidence>
<dbReference type="GO" id="GO:0003700">
    <property type="term" value="F:DNA-binding transcription factor activity"/>
    <property type="evidence" value="ECO:0007669"/>
    <property type="project" value="InterPro"/>
</dbReference>
<dbReference type="HOGENOM" id="CLU_083287_3_0_5"/>
<keyword evidence="8" id="KW-1185">Reference proteome</keyword>
<evidence type="ECO:0000256" key="5">
    <source>
        <dbReference type="ARBA" id="ARBA00023163"/>
    </source>
</evidence>
<reference evidence="7 8" key="1">
    <citation type="submission" date="2013-07" db="EMBL/GenBank/DDBJ databases">
        <title>Completed genome of Sphingomonas sanxanigenens NX02.</title>
        <authorList>
            <person name="Ma T."/>
            <person name="Huang H."/>
            <person name="Wu M."/>
            <person name="Li X."/>
            <person name="Li G."/>
        </authorList>
    </citation>
    <scope>NUCLEOTIDE SEQUENCE [LARGE SCALE GENOMIC DNA]</scope>
    <source>
        <strain evidence="7 8">NX02</strain>
    </source>
</reference>
<dbReference type="SMART" id="SM00347">
    <property type="entry name" value="HTH_MARR"/>
    <property type="match status" value="1"/>
</dbReference>
<evidence type="ECO:0000313" key="8">
    <source>
        <dbReference type="Proteomes" id="UP000018851"/>
    </source>
</evidence>
<organism evidence="7 8">
    <name type="scientific">Sphingomonas sanxanigenens DSM 19645 = NX02</name>
    <dbReference type="NCBI Taxonomy" id="1123269"/>
    <lineage>
        <taxon>Bacteria</taxon>
        <taxon>Pseudomonadati</taxon>
        <taxon>Pseudomonadota</taxon>
        <taxon>Alphaproteobacteria</taxon>
        <taxon>Sphingomonadales</taxon>
        <taxon>Sphingomonadaceae</taxon>
        <taxon>Sphingomonas</taxon>
    </lineage>
</organism>
<dbReference type="GO" id="GO:0005737">
    <property type="term" value="C:cytoplasm"/>
    <property type="evidence" value="ECO:0007669"/>
    <property type="project" value="UniProtKB-SubCell"/>
</dbReference>
<gene>
    <name evidence="7" type="ORF">NX02_20295</name>
</gene>
<dbReference type="KEGG" id="ssan:NX02_20295"/>
<evidence type="ECO:0000259" key="6">
    <source>
        <dbReference type="PROSITE" id="PS50995"/>
    </source>
</evidence>
<dbReference type="InterPro" id="IPR011991">
    <property type="entry name" value="ArsR-like_HTH"/>
</dbReference>
<dbReference type="PATRIC" id="fig|1123269.5.peg.3964"/>
<protein>
    <recommendedName>
        <fullName evidence="6">HTH marR-type domain-containing protein</fullName>
    </recommendedName>
</protein>
<dbReference type="InterPro" id="IPR039422">
    <property type="entry name" value="MarR/SlyA-like"/>
</dbReference>
<evidence type="ECO:0000313" key="7">
    <source>
        <dbReference type="EMBL" id="AHE55716.1"/>
    </source>
</evidence>
<keyword evidence="5" id="KW-0804">Transcription</keyword>
<dbReference type="PRINTS" id="PR00598">
    <property type="entry name" value="HTHMARR"/>
</dbReference>
<dbReference type="InterPro" id="IPR055166">
    <property type="entry name" value="Transc_reg_Sar_Rot_HTH"/>
</dbReference>
<dbReference type="GO" id="GO:0006950">
    <property type="term" value="P:response to stress"/>
    <property type="evidence" value="ECO:0007669"/>
    <property type="project" value="TreeGrafter"/>
</dbReference>
<evidence type="ECO:0000256" key="3">
    <source>
        <dbReference type="ARBA" id="ARBA00023015"/>
    </source>
</evidence>
<keyword evidence="4" id="KW-0238">DNA-binding</keyword>
<dbReference type="PANTHER" id="PTHR33164:SF5">
    <property type="entry name" value="ORGANIC HYDROPEROXIDE RESISTANCE TRANSCRIPTIONAL REGULATOR"/>
    <property type="match status" value="1"/>
</dbReference>
<dbReference type="SUPFAM" id="SSF46785">
    <property type="entry name" value="Winged helix' DNA-binding domain"/>
    <property type="match status" value="1"/>
</dbReference>
<dbReference type="EMBL" id="CP006644">
    <property type="protein sequence ID" value="AHE55716.1"/>
    <property type="molecule type" value="Genomic_DNA"/>
</dbReference>
<dbReference type="InterPro" id="IPR000835">
    <property type="entry name" value="HTH_MarR-typ"/>
</dbReference>
<dbReference type="InterPro" id="IPR036390">
    <property type="entry name" value="WH_DNA-bd_sf"/>
</dbReference>
<feature type="domain" description="HTH marR-type" evidence="6">
    <location>
        <begin position="13"/>
        <end position="150"/>
    </location>
</feature>
<dbReference type="Pfam" id="PF22381">
    <property type="entry name" value="Staph_reg_Sar_Rot"/>
    <property type="match status" value="1"/>
</dbReference>
<name>W0AF28_9SPHN</name>
<comment type="subcellular location">
    <subcellularLocation>
        <location evidence="1">Cytoplasm</location>
    </subcellularLocation>
</comment>
<keyword evidence="2" id="KW-0963">Cytoplasm</keyword>
<accession>W0AF28</accession>
<dbReference type="FunFam" id="1.10.10.10:FF:000163">
    <property type="entry name" value="MarR family transcriptional regulator"/>
    <property type="match status" value="1"/>
</dbReference>
<dbReference type="Gene3D" id="1.10.10.10">
    <property type="entry name" value="Winged helix-like DNA-binding domain superfamily/Winged helix DNA-binding domain"/>
    <property type="match status" value="1"/>
</dbReference>
<evidence type="ECO:0000256" key="4">
    <source>
        <dbReference type="ARBA" id="ARBA00023125"/>
    </source>
</evidence>
<dbReference type="CDD" id="cd00090">
    <property type="entry name" value="HTH_ARSR"/>
    <property type="match status" value="1"/>
</dbReference>
<dbReference type="Proteomes" id="UP000018851">
    <property type="component" value="Chromosome"/>
</dbReference>
<proteinExistence type="predicted"/>
<dbReference type="STRING" id="1123269.NX02_20295"/>
<dbReference type="GO" id="GO:0003677">
    <property type="term" value="F:DNA binding"/>
    <property type="evidence" value="ECO:0007669"/>
    <property type="project" value="UniProtKB-KW"/>
</dbReference>
<dbReference type="InterPro" id="IPR036388">
    <property type="entry name" value="WH-like_DNA-bd_sf"/>
</dbReference>
<dbReference type="PROSITE" id="PS50995">
    <property type="entry name" value="HTH_MARR_2"/>
    <property type="match status" value="1"/>
</dbReference>
<sequence>MMSDAATVPVPLEDQLCFAIYSAGIAIQRAYKPLLDGLGLTYPQYLVLNVLWRQDLQTVGSIAQQLALESSTLTPLLKRLETAGLVARARNPANERQVVVSLTPSGDALRFRAGCLGNTLLEASGETPAALADLNREVTRLRDAVYDHIGAWAAPEAAG</sequence>
<dbReference type="PANTHER" id="PTHR33164">
    <property type="entry name" value="TRANSCRIPTIONAL REGULATOR, MARR FAMILY"/>
    <property type="match status" value="1"/>
</dbReference>
<keyword evidence="3" id="KW-0805">Transcription regulation</keyword>
<evidence type="ECO:0000256" key="2">
    <source>
        <dbReference type="ARBA" id="ARBA00022490"/>
    </source>
</evidence>